<organism evidence="2 3">
    <name type="scientific">Rotaria magnacalcarata</name>
    <dbReference type="NCBI Taxonomy" id="392030"/>
    <lineage>
        <taxon>Eukaryota</taxon>
        <taxon>Metazoa</taxon>
        <taxon>Spiralia</taxon>
        <taxon>Gnathifera</taxon>
        <taxon>Rotifera</taxon>
        <taxon>Eurotatoria</taxon>
        <taxon>Bdelloidea</taxon>
        <taxon>Philodinida</taxon>
        <taxon>Philodinidae</taxon>
        <taxon>Rotaria</taxon>
    </lineage>
</organism>
<feature type="domain" description="Vacuolar protein sorting-associated protein 13 VPS13 adaptor binding" evidence="1">
    <location>
        <begin position="2"/>
        <end position="93"/>
    </location>
</feature>
<proteinExistence type="predicted"/>
<comment type="caution">
    <text evidence="2">The sequence shown here is derived from an EMBL/GenBank/DDBJ whole genome shotgun (WGS) entry which is preliminary data.</text>
</comment>
<evidence type="ECO:0000259" key="1">
    <source>
        <dbReference type="Pfam" id="PF25036"/>
    </source>
</evidence>
<accession>A0A8S3FKB0</accession>
<dbReference type="AlphaFoldDB" id="A0A8S3FKB0"/>
<dbReference type="InterPro" id="IPR009543">
    <property type="entry name" value="VPS13_VAB"/>
</dbReference>
<sequence length="101" mass="11620">TINLNRSCKRVYDLSPSTNQNRPIQMLCDVQIRNDRRHVVFRSLAKIYNNTTVLLSLINIDLVATEQNHKIATIEVNDQCFVPIDLLYTYSISQIYIAAHG</sequence>
<protein>
    <recommendedName>
        <fullName evidence="1">Vacuolar protein sorting-associated protein 13 VPS13 adaptor binding domain-containing protein</fullName>
    </recommendedName>
</protein>
<feature type="non-terminal residue" evidence="2">
    <location>
        <position position="1"/>
    </location>
</feature>
<dbReference type="EMBL" id="CAJOBH010245962">
    <property type="protein sequence ID" value="CAF5124913.1"/>
    <property type="molecule type" value="Genomic_DNA"/>
</dbReference>
<evidence type="ECO:0000313" key="2">
    <source>
        <dbReference type="EMBL" id="CAF5124913.1"/>
    </source>
</evidence>
<evidence type="ECO:0000313" key="3">
    <source>
        <dbReference type="Proteomes" id="UP000681967"/>
    </source>
</evidence>
<name>A0A8S3FKB0_9BILA</name>
<dbReference type="Pfam" id="PF25036">
    <property type="entry name" value="VPS13_VAB"/>
    <property type="match status" value="1"/>
</dbReference>
<dbReference type="Proteomes" id="UP000681967">
    <property type="component" value="Unassembled WGS sequence"/>
</dbReference>
<gene>
    <name evidence="2" type="ORF">BYL167_LOCUS67627</name>
</gene>
<reference evidence="2" key="1">
    <citation type="submission" date="2021-02" db="EMBL/GenBank/DDBJ databases">
        <authorList>
            <person name="Nowell W R."/>
        </authorList>
    </citation>
    <scope>NUCLEOTIDE SEQUENCE</scope>
</reference>